<evidence type="ECO:0000313" key="2">
    <source>
        <dbReference type="Proteomes" id="UP001190700"/>
    </source>
</evidence>
<protein>
    <submittedName>
        <fullName evidence="1">Uncharacterized protein</fullName>
    </submittedName>
</protein>
<comment type="caution">
    <text evidence="1">The sequence shown here is derived from an EMBL/GenBank/DDBJ whole genome shotgun (WGS) entry which is preliminary data.</text>
</comment>
<evidence type="ECO:0000313" key="1">
    <source>
        <dbReference type="EMBL" id="KAK3254041.1"/>
    </source>
</evidence>
<dbReference type="EMBL" id="LGRX02024253">
    <property type="protein sequence ID" value="KAK3254041.1"/>
    <property type="molecule type" value="Genomic_DNA"/>
</dbReference>
<feature type="non-terminal residue" evidence="1">
    <location>
        <position position="132"/>
    </location>
</feature>
<accession>A0AAE0CFC0</accession>
<keyword evidence="2" id="KW-1185">Reference proteome</keyword>
<gene>
    <name evidence="1" type="ORF">CYMTET_36731</name>
</gene>
<name>A0AAE0CFC0_9CHLO</name>
<proteinExistence type="predicted"/>
<reference evidence="1 2" key="1">
    <citation type="journal article" date="2015" name="Genome Biol. Evol.">
        <title>Comparative Genomics of a Bacterivorous Green Alga Reveals Evolutionary Causalities and Consequences of Phago-Mixotrophic Mode of Nutrition.</title>
        <authorList>
            <person name="Burns J.A."/>
            <person name="Paasch A."/>
            <person name="Narechania A."/>
            <person name="Kim E."/>
        </authorList>
    </citation>
    <scope>NUCLEOTIDE SEQUENCE [LARGE SCALE GENOMIC DNA]</scope>
    <source>
        <strain evidence="1 2">PLY_AMNH</strain>
    </source>
</reference>
<dbReference type="AlphaFoldDB" id="A0AAE0CFC0"/>
<organism evidence="1 2">
    <name type="scientific">Cymbomonas tetramitiformis</name>
    <dbReference type="NCBI Taxonomy" id="36881"/>
    <lineage>
        <taxon>Eukaryota</taxon>
        <taxon>Viridiplantae</taxon>
        <taxon>Chlorophyta</taxon>
        <taxon>Pyramimonadophyceae</taxon>
        <taxon>Pyramimonadales</taxon>
        <taxon>Pyramimonadaceae</taxon>
        <taxon>Cymbomonas</taxon>
    </lineage>
</organism>
<dbReference type="Proteomes" id="UP001190700">
    <property type="component" value="Unassembled WGS sequence"/>
</dbReference>
<sequence length="132" mass="14322">MAEGDIKRRALLVHNLRELNNQFATWIHQQASANPDQPWEHGAQSYLEHLTKIKADFKDVVDGVNMPPPTLAAPVTPAPFTLSPFTPTLDAPATATTPSAVEASDWLRCSDLGPDDLEDCTFKLILVGGCAT</sequence>